<name>A0A4R9H0Y2_9LEPT</name>
<dbReference type="Pfam" id="PF07238">
    <property type="entry name" value="PilZ"/>
    <property type="match status" value="1"/>
</dbReference>
<gene>
    <name evidence="2" type="ORF">EHO65_15860</name>
</gene>
<evidence type="ECO:0000313" key="2">
    <source>
        <dbReference type="EMBL" id="TGK37981.1"/>
    </source>
</evidence>
<dbReference type="EMBL" id="RQEY01000019">
    <property type="protein sequence ID" value="TGK37981.1"/>
    <property type="molecule type" value="Genomic_DNA"/>
</dbReference>
<organism evidence="2 3">
    <name type="scientific">Leptospira andrefontaineae</name>
    <dbReference type="NCBI Taxonomy" id="2484976"/>
    <lineage>
        <taxon>Bacteria</taxon>
        <taxon>Pseudomonadati</taxon>
        <taxon>Spirochaetota</taxon>
        <taxon>Spirochaetia</taxon>
        <taxon>Leptospirales</taxon>
        <taxon>Leptospiraceae</taxon>
        <taxon>Leptospira</taxon>
    </lineage>
</organism>
<accession>A0A4R9H0Y2</accession>
<feature type="domain" description="PilZ" evidence="1">
    <location>
        <begin position="22"/>
        <end position="107"/>
    </location>
</feature>
<evidence type="ECO:0000313" key="3">
    <source>
        <dbReference type="Proteomes" id="UP000298097"/>
    </source>
</evidence>
<dbReference type="Proteomes" id="UP000298097">
    <property type="component" value="Unassembled WGS sequence"/>
</dbReference>
<evidence type="ECO:0000259" key="1">
    <source>
        <dbReference type="Pfam" id="PF07238"/>
    </source>
</evidence>
<sequence>MQRTEIGVNPSQKVIPDLPADQRFYTRFRKDSRVKLFEGGNWSEGVLVDISMIGASILSNEDWIPGKKITIMSPMFTCEIPGEVIRKTISDMGQRYAIVFHDLCDSSILEILNKIAHCK</sequence>
<reference evidence="2" key="1">
    <citation type="journal article" date="2019" name="PLoS Negl. Trop. Dis.">
        <title>Revisiting the worldwide diversity of Leptospira species in the environment.</title>
        <authorList>
            <person name="Vincent A.T."/>
            <person name="Schiettekatte O."/>
            <person name="Bourhy P."/>
            <person name="Veyrier F.J."/>
            <person name="Picardeau M."/>
        </authorList>
    </citation>
    <scope>NUCLEOTIDE SEQUENCE [LARGE SCALE GENOMIC DNA]</scope>
    <source>
        <strain evidence="2">201800301</strain>
    </source>
</reference>
<dbReference type="Gene3D" id="2.40.10.220">
    <property type="entry name" value="predicted glycosyltransferase like domains"/>
    <property type="match status" value="1"/>
</dbReference>
<protein>
    <submittedName>
        <fullName evidence="2">PilZ domain-containing protein</fullName>
    </submittedName>
</protein>
<dbReference type="AlphaFoldDB" id="A0A4R9H0Y2"/>
<dbReference type="GO" id="GO:0035438">
    <property type="term" value="F:cyclic-di-GMP binding"/>
    <property type="evidence" value="ECO:0007669"/>
    <property type="project" value="InterPro"/>
</dbReference>
<comment type="caution">
    <text evidence="2">The sequence shown here is derived from an EMBL/GenBank/DDBJ whole genome shotgun (WGS) entry which is preliminary data.</text>
</comment>
<dbReference type="InterPro" id="IPR009875">
    <property type="entry name" value="PilZ_domain"/>
</dbReference>
<dbReference type="OrthoDB" id="339047at2"/>
<proteinExistence type="predicted"/>
<keyword evidence="3" id="KW-1185">Reference proteome</keyword>
<dbReference type="SUPFAM" id="SSF141371">
    <property type="entry name" value="PilZ domain-like"/>
    <property type="match status" value="1"/>
</dbReference>